<evidence type="ECO:0000313" key="2">
    <source>
        <dbReference type="EMBL" id="PAV93694.1"/>
    </source>
</evidence>
<comment type="caution">
    <text evidence="2">The sequence shown here is derived from an EMBL/GenBank/DDBJ whole genome shotgun (WGS) entry which is preliminary data.</text>
</comment>
<protein>
    <submittedName>
        <fullName evidence="2">Uncharacterized protein</fullName>
    </submittedName>
</protein>
<evidence type="ECO:0000256" key="1">
    <source>
        <dbReference type="SAM" id="MobiDB-lite"/>
    </source>
</evidence>
<dbReference type="EMBL" id="LIAE01004709">
    <property type="protein sequence ID" value="PAV93694.1"/>
    <property type="molecule type" value="Genomic_DNA"/>
</dbReference>
<evidence type="ECO:0000313" key="3">
    <source>
        <dbReference type="Proteomes" id="UP000218231"/>
    </source>
</evidence>
<dbReference type="AlphaFoldDB" id="A0A2A2M5G6"/>
<feature type="region of interest" description="Disordered" evidence="1">
    <location>
        <begin position="41"/>
        <end position="83"/>
    </location>
</feature>
<organism evidence="2 3">
    <name type="scientific">Diploscapter pachys</name>
    <dbReference type="NCBI Taxonomy" id="2018661"/>
    <lineage>
        <taxon>Eukaryota</taxon>
        <taxon>Metazoa</taxon>
        <taxon>Ecdysozoa</taxon>
        <taxon>Nematoda</taxon>
        <taxon>Chromadorea</taxon>
        <taxon>Rhabditida</taxon>
        <taxon>Rhabditina</taxon>
        <taxon>Rhabditomorpha</taxon>
        <taxon>Rhabditoidea</taxon>
        <taxon>Rhabditidae</taxon>
        <taxon>Diploscapter</taxon>
    </lineage>
</organism>
<sequence length="104" mass="10825">MATKPADRGAVAVRAVPVAAVAGAGPVGSKRAVAGIVEMRRRLPSHPRHPGLVPGSTGQRRHRLSLQPFPSPRSGPRNESGVTGRAWRCCVPLSVAGKRDVAHG</sequence>
<reference evidence="2 3" key="1">
    <citation type="journal article" date="2017" name="Curr. Biol.">
        <title>Genome architecture and evolution of a unichromosomal asexual nematode.</title>
        <authorList>
            <person name="Fradin H."/>
            <person name="Zegar C."/>
            <person name="Gutwein M."/>
            <person name="Lucas J."/>
            <person name="Kovtun M."/>
            <person name="Corcoran D."/>
            <person name="Baugh L.R."/>
            <person name="Kiontke K."/>
            <person name="Gunsalus K."/>
            <person name="Fitch D.H."/>
            <person name="Piano F."/>
        </authorList>
    </citation>
    <scope>NUCLEOTIDE SEQUENCE [LARGE SCALE GENOMIC DNA]</scope>
    <source>
        <strain evidence="2">PF1309</strain>
    </source>
</reference>
<keyword evidence="3" id="KW-1185">Reference proteome</keyword>
<accession>A0A2A2M5G6</accession>
<name>A0A2A2M5G6_9BILA</name>
<dbReference type="Proteomes" id="UP000218231">
    <property type="component" value="Unassembled WGS sequence"/>
</dbReference>
<proteinExistence type="predicted"/>
<gene>
    <name evidence="2" type="ORF">WR25_08610</name>
</gene>